<gene>
    <name evidence="2" type="ORF">EP073_07475</name>
</gene>
<keyword evidence="1" id="KW-0472">Membrane</keyword>
<evidence type="ECO:0000313" key="2">
    <source>
        <dbReference type="EMBL" id="QAR33246.1"/>
    </source>
</evidence>
<dbReference type="KEGG" id="gtl:EP073_07475"/>
<dbReference type="PANTHER" id="PTHR37309:SF1">
    <property type="entry name" value="SLR0284 PROTEIN"/>
    <property type="match status" value="1"/>
</dbReference>
<dbReference type="InterPro" id="IPR007165">
    <property type="entry name" value="Phage_holin_4_2"/>
</dbReference>
<feature type="transmembrane region" description="Helical" evidence="1">
    <location>
        <begin position="101"/>
        <end position="122"/>
    </location>
</feature>
<feature type="transmembrane region" description="Helical" evidence="1">
    <location>
        <begin position="36"/>
        <end position="54"/>
    </location>
</feature>
<dbReference type="AlphaFoldDB" id="A0A3R5UY05"/>
<dbReference type="EMBL" id="CP035108">
    <property type="protein sequence ID" value="QAR33246.1"/>
    <property type="molecule type" value="Genomic_DNA"/>
</dbReference>
<proteinExistence type="predicted"/>
<accession>A0A3R5UY05</accession>
<dbReference type="Pfam" id="PF04020">
    <property type="entry name" value="Phage_holin_4_2"/>
    <property type="match status" value="1"/>
</dbReference>
<dbReference type="PANTHER" id="PTHR37309">
    <property type="entry name" value="SLR0284 PROTEIN"/>
    <property type="match status" value="1"/>
</dbReference>
<dbReference type="Proteomes" id="UP000287502">
    <property type="component" value="Chromosome"/>
</dbReference>
<evidence type="ECO:0000256" key="1">
    <source>
        <dbReference type="SAM" id="Phobius"/>
    </source>
</evidence>
<dbReference type="OrthoDB" id="9810847at2"/>
<name>A0A3R5UY05_9BACT</name>
<reference evidence="2 3" key="1">
    <citation type="submission" date="2019-01" db="EMBL/GenBank/DDBJ databases">
        <title>Geovibrio thiophilus DSM 11263, complete genome.</title>
        <authorList>
            <person name="Spring S."/>
            <person name="Bunk B."/>
            <person name="Sproer C."/>
        </authorList>
    </citation>
    <scope>NUCLEOTIDE SEQUENCE [LARGE SCALE GENOMIC DNA]</scope>
    <source>
        <strain evidence="2 3">DSM 11263</strain>
    </source>
</reference>
<protein>
    <submittedName>
        <fullName evidence="2">Phage holin family protein</fullName>
    </submittedName>
</protein>
<sequence length="139" mass="15415">MFRQYSFSMNINSFIIYRIFANLVAFWVAGKTIPGFATGDMLSLISASVVLTFLHIFIRPLMVVLTLPLQVFSLGLAYVIFNALYVKITSVIVKDIVAEGFLPALGAAVMISLVNMVLDGLARRQRMTRNGSENGEGRY</sequence>
<organism evidence="2 3">
    <name type="scientific">Geovibrio thiophilus</name>
    <dbReference type="NCBI Taxonomy" id="139438"/>
    <lineage>
        <taxon>Bacteria</taxon>
        <taxon>Pseudomonadati</taxon>
        <taxon>Deferribacterota</taxon>
        <taxon>Deferribacteres</taxon>
        <taxon>Deferribacterales</taxon>
        <taxon>Geovibrionaceae</taxon>
        <taxon>Geovibrio</taxon>
    </lineage>
</organism>
<feature type="transmembrane region" description="Helical" evidence="1">
    <location>
        <begin position="12"/>
        <end position="30"/>
    </location>
</feature>
<feature type="transmembrane region" description="Helical" evidence="1">
    <location>
        <begin position="61"/>
        <end position="81"/>
    </location>
</feature>
<keyword evidence="3" id="KW-1185">Reference proteome</keyword>
<evidence type="ECO:0000313" key="3">
    <source>
        <dbReference type="Proteomes" id="UP000287502"/>
    </source>
</evidence>
<keyword evidence="1" id="KW-1133">Transmembrane helix</keyword>
<dbReference type="RefSeq" id="WP_128466532.1">
    <property type="nucleotide sequence ID" value="NZ_CP035108.1"/>
</dbReference>
<keyword evidence="1" id="KW-0812">Transmembrane</keyword>